<evidence type="ECO:0000313" key="3">
    <source>
        <dbReference type="Proteomes" id="UP000541444"/>
    </source>
</evidence>
<feature type="compositionally biased region" description="Low complexity" evidence="1">
    <location>
        <begin position="29"/>
        <end position="40"/>
    </location>
</feature>
<comment type="caution">
    <text evidence="2">The sequence shown here is derived from an EMBL/GenBank/DDBJ whole genome shotgun (WGS) entry which is preliminary data.</text>
</comment>
<evidence type="ECO:0000256" key="1">
    <source>
        <dbReference type="SAM" id="MobiDB-lite"/>
    </source>
</evidence>
<accession>A0A7J7NN57</accession>
<sequence>MPPKASRGFSFFGIGGLNPAEEKTSLDGSTNSNSSSNSKSEIVPTLRLQADKEVYRPGDSVSVSVEVYNPRFTCGDSGVCSFLIERLSFEIVGIEKLDTQWFATQKQGHGSKRRRGFDS</sequence>
<proteinExistence type="predicted"/>
<dbReference type="OrthoDB" id="1918at2759"/>
<dbReference type="AlphaFoldDB" id="A0A7J7NN57"/>
<gene>
    <name evidence="2" type="ORF">GIB67_018222</name>
</gene>
<keyword evidence="3" id="KW-1185">Reference proteome</keyword>
<evidence type="ECO:0000313" key="2">
    <source>
        <dbReference type="EMBL" id="KAF6168382.1"/>
    </source>
</evidence>
<dbReference type="Proteomes" id="UP000541444">
    <property type="component" value="Unassembled WGS sequence"/>
</dbReference>
<feature type="region of interest" description="Disordered" evidence="1">
    <location>
        <begin position="1"/>
        <end position="43"/>
    </location>
</feature>
<organism evidence="2 3">
    <name type="scientific">Kingdonia uniflora</name>
    <dbReference type="NCBI Taxonomy" id="39325"/>
    <lineage>
        <taxon>Eukaryota</taxon>
        <taxon>Viridiplantae</taxon>
        <taxon>Streptophyta</taxon>
        <taxon>Embryophyta</taxon>
        <taxon>Tracheophyta</taxon>
        <taxon>Spermatophyta</taxon>
        <taxon>Magnoliopsida</taxon>
        <taxon>Ranunculales</taxon>
        <taxon>Circaeasteraceae</taxon>
        <taxon>Kingdonia</taxon>
    </lineage>
</organism>
<protein>
    <submittedName>
        <fullName evidence="2">Uncharacterized protein</fullName>
    </submittedName>
</protein>
<name>A0A7J7NN57_9MAGN</name>
<dbReference type="EMBL" id="JACGCM010000697">
    <property type="protein sequence ID" value="KAF6168382.1"/>
    <property type="molecule type" value="Genomic_DNA"/>
</dbReference>
<reference evidence="2 3" key="1">
    <citation type="journal article" date="2020" name="IScience">
        <title>Genome Sequencing of the Endangered Kingdonia uniflora (Circaeasteraceae, Ranunculales) Reveals Potential Mechanisms of Evolutionary Specialization.</title>
        <authorList>
            <person name="Sun Y."/>
            <person name="Deng T."/>
            <person name="Zhang A."/>
            <person name="Moore M.J."/>
            <person name="Landis J.B."/>
            <person name="Lin N."/>
            <person name="Zhang H."/>
            <person name="Zhang X."/>
            <person name="Huang J."/>
            <person name="Zhang X."/>
            <person name="Sun H."/>
            <person name="Wang H."/>
        </authorList>
    </citation>
    <scope>NUCLEOTIDE SEQUENCE [LARGE SCALE GENOMIC DNA]</scope>
    <source>
        <strain evidence="2">TB1705</strain>
        <tissue evidence="2">Leaf</tissue>
    </source>
</reference>